<evidence type="ECO:0000313" key="2">
    <source>
        <dbReference type="EMBL" id="CAC5357229.1"/>
    </source>
</evidence>
<keyword evidence="2" id="KW-0808">Transferase</keyword>
<gene>
    <name evidence="2" type="ORF">MCOR_999</name>
</gene>
<dbReference type="EC" id="2.7.11.1" evidence="2"/>
<dbReference type="AlphaFoldDB" id="A0A6J7ZYW5"/>
<dbReference type="OrthoDB" id="9631130at2759"/>
<name>A0A6J7ZYW5_MYTCO</name>
<evidence type="ECO:0000259" key="1">
    <source>
        <dbReference type="PROSITE" id="PS50835"/>
    </source>
</evidence>
<dbReference type="EMBL" id="CACVKT020000200">
    <property type="protein sequence ID" value="CAC5357229.1"/>
    <property type="molecule type" value="Genomic_DNA"/>
</dbReference>
<keyword evidence="3" id="KW-1185">Reference proteome</keyword>
<accession>A0A6J7ZYW5</accession>
<dbReference type="InterPro" id="IPR016187">
    <property type="entry name" value="CTDL_fold"/>
</dbReference>
<proteinExistence type="predicted"/>
<feature type="domain" description="Ig-like" evidence="1">
    <location>
        <begin position="15"/>
        <end position="124"/>
    </location>
</feature>
<dbReference type="SUPFAM" id="SSF56436">
    <property type="entry name" value="C-type lectin-like"/>
    <property type="match status" value="1"/>
</dbReference>
<dbReference type="Gene3D" id="2.60.40.10">
    <property type="entry name" value="Immunoglobulins"/>
    <property type="match status" value="1"/>
</dbReference>
<dbReference type="Pfam" id="PF13927">
    <property type="entry name" value="Ig_3"/>
    <property type="match status" value="1"/>
</dbReference>
<reference evidence="2 3" key="1">
    <citation type="submission" date="2020-06" db="EMBL/GenBank/DDBJ databases">
        <authorList>
            <person name="Li R."/>
            <person name="Bekaert M."/>
        </authorList>
    </citation>
    <scope>NUCLEOTIDE SEQUENCE [LARGE SCALE GENOMIC DNA]</scope>
    <source>
        <strain evidence="3">wild</strain>
    </source>
</reference>
<dbReference type="SUPFAM" id="SSF48726">
    <property type="entry name" value="Immunoglobulin"/>
    <property type="match status" value="1"/>
</dbReference>
<dbReference type="InterPro" id="IPR036179">
    <property type="entry name" value="Ig-like_dom_sf"/>
</dbReference>
<evidence type="ECO:0000313" key="3">
    <source>
        <dbReference type="Proteomes" id="UP000507470"/>
    </source>
</evidence>
<protein>
    <submittedName>
        <fullName evidence="2">TTN</fullName>
        <ecNumber evidence="2">2.7.11.1</ecNumber>
    </submittedName>
</protein>
<sequence length="157" mass="17699">MLLDLLSVNRSGNEPNGFTTENCVIGHTRTEQWIDIACNSENRQFCQLKDVIVNEGESVQLTCGVNNMQTSWTRCVNNTSVILSEYANGVSLTNLVFDHVKWSDQGNYECSFTNIDGLPETKFTGLFIPAEIVTFDHLGIIHVFIQLIRSLTVFNYD</sequence>
<dbReference type="PROSITE" id="PS50835">
    <property type="entry name" value="IG_LIKE"/>
    <property type="match status" value="1"/>
</dbReference>
<dbReference type="InterPro" id="IPR007110">
    <property type="entry name" value="Ig-like_dom"/>
</dbReference>
<dbReference type="GO" id="GO:0004674">
    <property type="term" value="F:protein serine/threonine kinase activity"/>
    <property type="evidence" value="ECO:0007669"/>
    <property type="project" value="UniProtKB-EC"/>
</dbReference>
<dbReference type="InterPro" id="IPR013783">
    <property type="entry name" value="Ig-like_fold"/>
</dbReference>
<dbReference type="InterPro" id="IPR003599">
    <property type="entry name" value="Ig_sub"/>
</dbReference>
<organism evidence="2 3">
    <name type="scientific">Mytilus coruscus</name>
    <name type="common">Sea mussel</name>
    <dbReference type="NCBI Taxonomy" id="42192"/>
    <lineage>
        <taxon>Eukaryota</taxon>
        <taxon>Metazoa</taxon>
        <taxon>Spiralia</taxon>
        <taxon>Lophotrochozoa</taxon>
        <taxon>Mollusca</taxon>
        <taxon>Bivalvia</taxon>
        <taxon>Autobranchia</taxon>
        <taxon>Pteriomorphia</taxon>
        <taxon>Mytilida</taxon>
        <taxon>Mytiloidea</taxon>
        <taxon>Mytilidae</taxon>
        <taxon>Mytilinae</taxon>
        <taxon>Mytilus</taxon>
    </lineage>
</organism>
<dbReference type="SMART" id="SM00409">
    <property type="entry name" value="IG"/>
    <property type="match status" value="1"/>
</dbReference>
<dbReference type="Proteomes" id="UP000507470">
    <property type="component" value="Unassembled WGS sequence"/>
</dbReference>